<evidence type="ECO:0000259" key="2">
    <source>
        <dbReference type="PROSITE" id="PS50110"/>
    </source>
</evidence>
<dbReference type="GO" id="GO:0000160">
    <property type="term" value="P:phosphorelay signal transduction system"/>
    <property type="evidence" value="ECO:0007669"/>
    <property type="project" value="InterPro"/>
</dbReference>
<evidence type="ECO:0000313" key="4">
    <source>
        <dbReference type="Proteomes" id="UP001403385"/>
    </source>
</evidence>
<dbReference type="PROSITE" id="PS50110">
    <property type="entry name" value="RESPONSE_REGULATORY"/>
    <property type="match status" value="1"/>
</dbReference>
<organism evidence="3 4">
    <name type="scientific">Rapidithrix thailandica</name>
    <dbReference type="NCBI Taxonomy" id="413964"/>
    <lineage>
        <taxon>Bacteria</taxon>
        <taxon>Pseudomonadati</taxon>
        <taxon>Bacteroidota</taxon>
        <taxon>Cytophagia</taxon>
        <taxon>Cytophagales</taxon>
        <taxon>Flammeovirgaceae</taxon>
        <taxon>Rapidithrix</taxon>
    </lineage>
</organism>
<dbReference type="InterPro" id="IPR001789">
    <property type="entry name" value="Sig_transdc_resp-reg_receiver"/>
</dbReference>
<evidence type="ECO:0000256" key="1">
    <source>
        <dbReference type="PROSITE-ProRule" id="PRU00169"/>
    </source>
</evidence>
<sequence>MKKLGCILIVDDDDTSNFVTKLMLDKTDAAHIILMARNGKEAVNYLEENKNNFPDLILLDINMPIMNGFDFLEYWEKKGMTSNSKIVMFSTSIREEDKTKAEQFYDVISYIEKPLNEKKIAALFKEI</sequence>
<dbReference type="InterPro" id="IPR011006">
    <property type="entry name" value="CheY-like_superfamily"/>
</dbReference>
<reference evidence="3 4" key="1">
    <citation type="submission" date="2024-04" db="EMBL/GenBank/DDBJ databases">
        <title>Novel genus in family Flammeovirgaceae.</title>
        <authorList>
            <person name="Nguyen T.H."/>
            <person name="Vuong T.Q."/>
            <person name="Le H."/>
            <person name="Kim S.-G."/>
        </authorList>
    </citation>
    <scope>NUCLEOTIDE SEQUENCE [LARGE SCALE GENOMIC DNA]</scope>
    <source>
        <strain evidence="3 4">JCM 23209</strain>
    </source>
</reference>
<proteinExistence type="predicted"/>
<feature type="domain" description="Response regulatory" evidence="2">
    <location>
        <begin position="6"/>
        <end position="127"/>
    </location>
</feature>
<dbReference type="SUPFAM" id="SSF52172">
    <property type="entry name" value="CheY-like"/>
    <property type="match status" value="1"/>
</dbReference>
<dbReference type="SMART" id="SM00448">
    <property type="entry name" value="REC"/>
    <property type="match status" value="1"/>
</dbReference>
<dbReference type="Gene3D" id="3.40.50.2300">
    <property type="match status" value="1"/>
</dbReference>
<dbReference type="PANTHER" id="PTHR44520">
    <property type="entry name" value="RESPONSE REGULATOR RCP1-RELATED"/>
    <property type="match status" value="1"/>
</dbReference>
<dbReference type="EMBL" id="JBDKWZ010000003">
    <property type="protein sequence ID" value="MEN7547405.1"/>
    <property type="molecule type" value="Genomic_DNA"/>
</dbReference>
<gene>
    <name evidence="3" type="ORF">AAG747_05780</name>
</gene>
<keyword evidence="1" id="KW-0597">Phosphoprotein</keyword>
<keyword evidence="4" id="KW-1185">Reference proteome</keyword>
<feature type="modified residue" description="4-aspartylphosphate" evidence="1">
    <location>
        <position position="60"/>
    </location>
</feature>
<dbReference type="Pfam" id="PF00072">
    <property type="entry name" value="Response_reg"/>
    <property type="match status" value="1"/>
</dbReference>
<comment type="caution">
    <text evidence="3">The sequence shown here is derived from an EMBL/GenBank/DDBJ whole genome shotgun (WGS) entry which is preliminary data.</text>
</comment>
<dbReference type="PANTHER" id="PTHR44520:SF2">
    <property type="entry name" value="RESPONSE REGULATOR RCP1"/>
    <property type="match status" value="1"/>
</dbReference>
<protein>
    <submittedName>
        <fullName evidence="3">Response regulator</fullName>
    </submittedName>
</protein>
<evidence type="ECO:0000313" key="3">
    <source>
        <dbReference type="EMBL" id="MEN7547405.1"/>
    </source>
</evidence>
<dbReference type="AlphaFoldDB" id="A0AAW9RWG3"/>
<dbReference type="Proteomes" id="UP001403385">
    <property type="component" value="Unassembled WGS sequence"/>
</dbReference>
<accession>A0AAW9RWG3</accession>
<name>A0AAW9RWG3_9BACT</name>
<dbReference type="RefSeq" id="WP_346820193.1">
    <property type="nucleotide sequence ID" value="NZ_JBDKWZ010000003.1"/>
</dbReference>
<dbReference type="InterPro" id="IPR052893">
    <property type="entry name" value="TCS_response_regulator"/>
</dbReference>